<keyword evidence="5 12" id="KW-0812">Transmembrane</keyword>
<evidence type="ECO:0000256" key="11">
    <source>
        <dbReference type="ARBA" id="ARBA00045497"/>
    </source>
</evidence>
<evidence type="ECO:0000256" key="7">
    <source>
        <dbReference type="ARBA" id="ARBA00022989"/>
    </source>
</evidence>
<evidence type="ECO:0000256" key="4">
    <source>
        <dbReference type="ARBA" id="ARBA00022475"/>
    </source>
</evidence>
<keyword evidence="6" id="KW-0460">Magnesium</keyword>
<dbReference type="InterPro" id="IPR045861">
    <property type="entry name" value="CorA_cytoplasmic_dom"/>
</dbReference>
<evidence type="ECO:0000256" key="10">
    <source>
        <dbReference type="ARBA" id="ARBA00034269"/>
    </source>
</evidence>
<dbReference type="Proteomes" id="UP000284403">
    <property type="component" value="Unassembled WGS sequence"/>
</dbReference>
<accession>A0A422NB16</accession>
<proteinExistence type="inferred from homology"/>
<dbReference type="InterPro" id="IPR045863">
    <property type="entry name" value="CorA_TM1_TM2"/>
</dbReference>
<evidence type="ECO:0000256" key="8">
    <source>
        <dbReference type="ARBA" id="ARBA00023065"/>
    </source>
</evidence>
<evidence type="ECO:0000256" key="6">
    <source>
        <dbReference type="ARBA" id="ARBA00022842"/>
    </source>
</evidence>
<evidence type="ECO:0000313" key="14">
    <source>
        <dbReference type="Proteomes" id="UP000284403"/>
    </source>
</evidence>
<evidence type="ECO:0000256" key="2">
    <source>
        <dbReference type="ARBA" id="ARBA00009765"/>
    </source>
</evidence>
<dbReference type="EMBL" id="MKKU01000761">
    <property type="protein sequence ID" value="RNF02670.1"/>
    <property type="molecule type" value="Genomic_DNA"/>
</dbReference>
<organism evidence="13 14">
    <name type="scientific">Trypanosoma conorhini</name>
    <dbReference type="NCBI Taxonomy" id="83891"/>
    <lineage>
        <taxon>Eukaryota</taxon>
        <taxon>Discoba</taxon>
        <taxon>Euglenozoa</taxon>
        <taxon>Kinetoplastea</taxon>
        <taxon>Metakinetoplastina</taxon>
        <taxon>Trypanosomatida</taxon>
        <taxon>Trypanosomatidae</taxon>
        <taxon>Trypanosoma</taxon>
    </lineage>
</organism>
<dbReference type="SUPFAM" id="SSF144083">
    <property type="entry name" value="Magnesium transport protein CorA, transmembrane region"/>
    <property type="match status" value="1"/>
</dbReference>
<dbReference type="Gene3D" id="1.20.58.340">
    <property type="entry name" value="Magnesium transport protein CorA, transmembrane region"/>
    <property type="match status" value="1"/>
</dbReference>
<keyword evidence="4" id="KW-1003">Cell membrane</keyword>
<dbReference type="Pfam" id="PF01544">
    <property type="entry name" value="CorA"/>
    <property type="match status" value="1"/>
</dbReference>
<keyword evidence="7 12" id="KW-1133">Transmembrane helix</keyword>
<dbReference type="GO" id="GO:0000287">
    <property type="term" value="F:magnesium ion binding"/>
    <property type="evidence" value="ECO:0007669"/>
    <property type="project" value="TreeGrafter"/>
</dbReference>
<keyword evidence="3" id="KW-0813">Transport</keyword>
<comment type="subcellular location">
    <subcellularLocation>
        <location evidence="1">Cell membrane</location>
        <topology evidence="1">Multi-pass membrane protein</topology>
    </subcellularLocation>
</comment>
<dbReference type="GO" id="GO:0015087">
    <property type="term" value="F:cobalt ion transmembrane transporter activity"/>
    <property type="evidence" value="ECO:0007669"/>
    <property type="project" value="TreeGrafter"/>
</dbReference>
<evidence type="ECO:0000256" key="9">
    <source>
        <dbReference type="ARBA" id="ARBA00023136"/>
    </source>
</evidence>
<feature type="transmembrane region" description="Helical" evidence="12">
    <location>
        <begin position="294"/>
        <end position="317"/>
    </location>
</feature>
<dbReference type="GO" id="GO:0015095">
    <property type="term" value="F:magnesium ion transmembrane transporter activity"/>
    <property type="evidence" value="ECO:0007669"/>
    <property type="project" value="TreeGrafter"/>
</dbReference>
<comment type="similarity">
    <text evidence="2">Belongs to the CorA metal ion transporter (MIT) (TC 1.A.35) family.</text>
</comment>
<dbReference type="GO" id="GO:0050897">
    <property type="term" value="F:cobalt ion binding"/>
    <property type="evidence" value="ECO:0007669"/>
    <property type="project" value="TreeGrafter"/>
</dbReference>
<dbReference type="PANTHER" id="PTHR46494:SF1">
    <property type="entry name" value="CORA FAMILY METAL ION TRANSPORTER (EUROFUNG)"/>
    <property type="match status" value="1"/>
</dbReference>
<dbReference type="AlphaFoldDB" id="A0A422NB16"/>
<dbReference type="SUPFAM" id="SSF143865">
    <property type="entry name" value="CorA soluble domain-like"/>
    <property type="match status" value="1"/>
</dbReference>
<evidence type="ECO:0000256" key="5">
    <source>
        <dbReference type="ARBA" id="ARBA00022692"/>
    </source>
</evidence>
<dbReference type="OrthoDB" id="165352at2759"/>
<keyword evidence="9 12" id="KW-0472">Membrane</keyword>
<gene>
    <name evidence="13" type="ORF">Tco025E_08341</name>
</gene>
<name>A0A422NB16_9TRYP</name>
<keyword evidence="14" id="KW-1185">Reference proteome</keyword>
<dbReference type="InterPro" id="IPR002523">
    <property type="entry name" value="MgTranspt_CorA/ZnTranspt_ZntB"/>
</dbReference>
<keyword evidence="8" id="KW-0406">Ion transport</keyword>
<dbReference type="PANTHER" id="PTHR46494">
    <property type="entry name" value="CORA FAMILY METAL ION TRANSPORTER (EUROFUNG)"/>
    <property type="match status" value="1"/>
</dbReference>
<reference evidence="13 14" key="1">
    <citation type="journal article" date="2018" name="BMC Genomics">
        <title>Genomic comparison of Trypanosoma conorhini and Trypanosoma rangeli to Trypanosoma cruzi strains of high and low virulence.</title>
        <authorList>
            <person name="Bradwell K.R."/>
            <person name="Koparde V.N."/>
            <person name="Matveyev A.V."/>
            <person name="Serrano M.G."/>
            <person name="Alves J.M."/>
            <person name="Parikh H."/>
            <person name="Huang B."/>
            <person name="Lee V."/>
            <person name="Espinosa-Alvarez O."/>
            <person name="Ortiz P.A."/>
            <person name="Costa-Martins A.G."/>
            <person name="Teixeira M.M."/>
            <person name="Buck G.A."/>
        </authorList>
    </citation>
    <scope>NUCLEOTIDE SEQUENCE [LARGE SCALE GENOMIC DNA]</scope>
    <source>
        <strain evidence="13 14">025E</strain>
    </source>
</reference>
<comment type="catalytic activity">
    <reaction evidence="10">
        <text>Mg(2+)(in) = Mg(2+)(out)</text>
        <dbReference type="Rhea" id="RHEA:29827"/>
        <dbReference type="ChEBI" id="CHEBI:18420"/>
    </reaction>
</comment>
<dbReference type="RefSeq" id="XP_029224691.1">
    <property type="nucleotide sequence ID" value="XM_029375191.1"/>
</dbReference>
<dbReference type="FunFam" id="1.20.58.340:FF:000004">
    <property type="entry name" value="Magnesium transport protein CorA"/>
    <property type="match status" value="1"/>
</dbReference>
<evidence type="ECO:0000313" key="13">
    <source>
        <dbReference type="EMBL" id="RNF02670.1"/>
    </source>
</evidence>
<comment type="function">
    <text evidence="11">Mediates influx of magnesium ions. Alternates between open and closed states. Activated by low cytoplasmic Mg(2+) levels. Inactive when cytoplasmic Mg(2+) levels are high.</text>
</comment>
<sequence>MCLNWYWIDMVGRDPSLRKYNNALRFLTKRFNICESFLTDRDHSIVLPQICVSPEAPTQFLICLRVATPQIALDADSVLELTNRWIIIVDLSQKLVITIHGLDCNCIAAMRHQWNSLMKGNDISFQEFLFKLLHEAVQTYESSLEVHADLLDLCESKLFFFGDCSMGKEHLFEESRRDQFSDGKVLSHFSKSSQSPFLLKLLNQKSTRPMDKGAMNMFLYHLHRRTNVQYRMLSITQEVLAESFTKLRLCSKEHANQMCVSCIELIDRALEVRDEAKTLLNLHISLQSFQANELMAVLTKFSAFFTPCTFLAGVYGMNFPHIPEFKWEYAYYYFWVACLGICLLIYVYLDTRGLLN</sequence>
<protein>
    <submittedName>
        <fullName evidence="13">Cation transporter</fullName>
    </submittedName>
</protein>
<dbReference type="GeneID" id="40321952"/>
<evidence type="ECO:0000256" key="1">
    <source>
        <dbReference type="ARBA" id="ARBA00004651"/>
    </source>
</evidence>
<comment type="caution">
    <text evidence="13">The sequence shown here is derived from an EMBL/GenBank/DDBJ whole genome shotgun (WGS) entry which is preliminary data.</text>
</comment>
<evidence type="ECO:0000256" key="12">
    <source>
        <dbReference type="SAM" id="Phobius"/>
    </source>
</evidence>
<feature type="transmembrane region" description="Helical" evidence="12">
    <location>
        <begin position="329"/>
        <end position="349"/>
    </location>
</feature>
<dbReference type="GO" id="GO:0005886">
    <property type="term" value="C:plasma membrane"/>
    <property type="evidence" value="ECO:0007669"/>
    <property type="project" value="UniProtKB-SubCell"/>
</dbReference>
<evidence type="ECO:0000256" key="3">
    <source>
        <dbReference type="ARBA" id="ARBA00022448"/>
    </source>
</evidence>